<dbReference type="PANTHER" id="PTHR30565:SF9">
    <property type="entry name" value="PROTEIN YCIF"/>
    <property type="match status" value="1"/>
</dbReference>
<dbReference type="EMBL" id="LAZR01022017">
    <property type="protein sequence ID" value="KKL83307.1"/>
    <property type="molecule type" value="Genomic_DNA"/>
</dbReference>
<protein>
    <submittedName>
        <fullName evidence="1">Uncharacterized protein</fullName>
    </submittedName>
</protein>
<sequence>MQINSFKEMYVSELQEARSLEAQLTSALPEMIEKTDDADLKQALQDHLSETQNHLERVGEILQRHGATAEDHKDQSMVRLVSEAEKWAEMIKDRDQRDAG</sequence>
<name>A0A0F9I7F4_9ZZZZ</name>
<gene>
    <name evidence="1" type="ORF">LCGC14_1976050</name>
</gene>
<dbReference type="InterPro" id="IPR009078">
    <property type="entry name" value="Ferritin-like_SF"/>
</dbReference>
<dbReference type="InterPro" id="IPR012347">
    <property type="entry name" value="Ferritin-like"/>
</dbReference>
<dbReference type="AlphaFoldDB" id="A0A0F9I7F4"/>
<organism evidence="1">
    <name type="scientific">marine sediment metagenome</name>
    <dbReference type="NCBI Taxonomy" id="412755"/>
    <lineage>
        <taxon>unclassified sequences</taxon>
        <taxon>metagenomes</taxon>
        <taxon>ecological metagenomes</taxon>
    </lineage>
</organism>
<accession>A0A0F9I7F4</accession>
<reference evidence="1" key="1">
    <citation type="journal article" date="2015" name="Nature">
        <title>Complex archaea that bridge the gap between prokaryotes and eukaryotes.</title>
        <authorList>
            <person name="Spang A."/>
            <person name="Saw J.H."/>
            <person name="Jorgensen S.L."/>
            <person name="Zaremba-Niedzwiedzka K."/>
            <person name="Martijn J."/>
            <person name="Lind A.E."/>
            <person name="van Eijk R."/>
            <person name="Schleper C."/>
            <person name="Guy L."/>
            <person name="Ettema T.J."/>
        </authorList>
    </citation>
    <scope>NUCLEOTIDE SEQUENCE</scope>
</reference>
<dbReference type="Gene3D" id="1.20.1260.10">
    <property type="match status" value="1"/>
</dbReference>
<dbReference type="Pfam" id="PF05974">
    <property type="entry name" value="DUF892"/>
    <property type="match status" value="1"/>
</dbReference>
<dbReference type="InterPro" id="IPR010287">
    <property type="entry name" value="DUF892_YciF-like"/>
</dbReference>
<feature type="non-terminal residue" evidence="1">
    <location>
        <position position="100"/>
    </location>
</feature>
<dbReference type="PANTHER" id="PTHR30565">
    <property type="entry name" value="PROTEIN YCIF"/>
    <property type="match status" value="1"/>
</dbReference>
<comment type="caution">
    <text evidence="1">The sequence shown here is derived from an EMBL/GenBank/DDBJ whole genome shotgun (WGS) entry which is preliminary data.</text>
</comment>
<proteinExistence type="predicted"/>
<evidence type="ECO:0000313" key="1">
    <source>
        <dbReference type="EMBL" id="KKL83307.1"/>
    </source>
</evidence>
<dbReference type="SUPFAM" id="SSF47240">
    <property type="entry name" value="Ferritin-like"/>
    <property type="match status" value="1"/>
</dbReference>
<dbReference type="InterPro" id="IPR047114">
    <property type="entry name" value="YciF"/>
</dbReference>